<gene>
    <name evidence="1" type="ORF">VNI00_010761</name>
</gene>
<protein>
    <submittedName>
        <fullName evidence="1">Uncharacterized protein</fullName>
    </submittedName>
</protein>
<accession>A0AAW0CF16</accession>
<organism evidence="1 2">
    <name type="scientific">Paramarasmius palmivorus</name>
    <dbReference type="NCBI Taxonomy" id="297713"/>
    <lineage>
        <taxon>Eukaryota</taxon>
        <taxon>Fungi</taxon>
        <taxon>Dikarya</taxon>
        <taxon>Basidiomycota</taxon>
        <taxon>Agaricomycotina</taxon>
        <taxon>Agaricomycetes</taxon>
        <taxon>Agaricomycetidae</taxon>
        <taxon>Agaricales</taxon>
        <taxon>Marasmiineae</taxon>
        <taxon>Marasmiaceae</taxon>
        <taxon>Paramarasmius</taxon>
    </lineage>
</organism>
<name>A0AAW0CF16_9AGAR</name>
<sequence length="124" mass="14262">MARLAKHRGWEDDQTATVYANGRREREKVDALERTMWDREELVKRKRIANRKLIGLVKQATTKRVHGKRYLLASISPSKTAQPFLAYPRDVDGPPQPKAPSRTLPFTTSLLYTAQNPMFTIARN</sequence>
<keyword evidence="2" id="KW-1185">Reference proteome</keyword>
<reference evidence="1 2" key="1">
    <citation type="submission" date="2024-01" db="EMBL/GenBank/DDBJ databases">
        <title>A draft genome for a cacao thread blight-causing isolate of Paramarasmius palmivorus.</title>
        <authorList>
            <person name="Baruah I.K."/>
            <person name="Bukari Y."/>
            <person name="Amoako-Attah I."/>
            <person name="Meinhardt L.W."/>
            <person name="Bailey B.A."/>
            <person name="Cohen S.P."/>
        </authorList>
    </citation>
    <scope>NUCLEOTIDE SEQUENCE [LARGE SCALE GENOMIC DNA]</scope>
    <source>
        <strain evidence="1 2">GH-12</strain>
    </source>
</reference>
<evidence type="ECO:0000313" key="2">
    <source>
        <dbReference type="Proteomes" id="UP001383192"/>
    </source>
</evidence>
<proteinExistence type="predicted"/>
<comment type="caution">
    <text evidence="1">The sequence shown here is derived from an EMBL/GenBank/DDBJ whole genome shotgun (WGS) entry which is preliminary data.</text>
</comment>
<dbReference type="EMBL" id="JAYKXP010000044">
    <property type="protein sequence ID" value="KAK7037800.1"/>
    <property type="molecule type" value="Genomic_DNA"/>
</dbReference>
<dbReference type="AlphaFoldDB" id="A0AAW0CF16"/>
<evidence type="ECO:0000313" key="1">
    <source>
        <dbReference type="EMBL" id="KAK7037800.1"/>
    </source>
</evidence>
<dbReference type="Proteomes" id="UP001383192">
    <property type="component" value="Unassembled WGS sequence"/>
</dbReference>